<name>A0A1Q2CLC6_9ACTN</name>
<dbReference type="OrthoDB" id="5144898at2"/>
<keyword evidence="2" id="KW-1185">Reference proteome</keyword>
<dbReference type="EMBL" id="CP019606">
    <property type="protein sequence ID" value="AQP46912.1"/>
    <property type="molecule type" value="Genomic_DNA"/>
</dbReference>
<dbReference type="Proteomes" id="UP000188145">
    <property type="component" value="Chromosome"/>
</dbReference>
<evidence type="ECO:0000313" key="2">
    <source>
        <dbReference type="Proteomes" id="UP000188145"/>
    </source>
</evidence>
<evidence type="ECO:0000313" key="1">
    <source>
        <dbReference type="EMBL" id="AQP46912.1"/>
    </source>
</evidence>
<dbReference type="RefSeq" id="WP_077685228.1">
    <property type="nucleotide sequence ID" value="NZ_CP019606.1"/>
</dbReference>
<protein>
    <submittedName>
        <fullName evidence="1">Uncharacterized protein</fullName>
    </submittedName>
</protein>
<gene>
    <name evidence="1" type="ORF">BW730_04630</name>
</gene>
<organism evidence="1 2">
    <name type="scientific">Tessaracoccus aquimaris</name>
    <dbReference type="NCBI Taxonomy" id="1332264"/>
    <lineage>
        <taxon>Bacteria</taxon>
        <taxon>Bacillati</taxon>
        <taxon>Actinomycetota</taxon>
        <taxon>Actinomycetes</taxon>
        <taxon>Propionibacteriales</taxon>
        <taxon>Propionibacteriaceae</taxon>
        <taxon>Tessaracoccus</taxon>
    </lineage>
</organism>
<accession>A0A1Q2CLC6</accession>
<dbReference type="AlphaFoldDB" id="A0A1Q2CLC6"/>
<sequence length="169" mass="18286">MALFKRTRIDSSLNEGLDAALGGRGEVLAQATGDGVVLVGTREALALRRDGAWQVWPWEDVSGGGWKSESGSFRWKSIEGEKFSVQLSEPNQLPGLFRERVEASTVVQCLIDSPVRGEVQIICRRGLGADQPLRWYAVPSGGADLADPATAAAVVAETDRLREEYFPGV</sequence>
<dbReference type="STRING" id="1332264.BW730_04630"/>
<dbReference type="KEGG" id="tes:BW730_04630"/>
<reference evidence="2" key="1">
    <citation type="submission" date="2017-02" db="EMBL/GenBank/DDBJ databases">
        <title>Tessaracoccus aquaemaris sp. nov., isolated from the intestine of a Korean rockfish, Sebastes schlegelii, in a marine aquaculture pond.</title>
        <authorList>
            <person name="Tak E.J."/>
            <person name="Bae J.-W."/>
        </authorList>
    </citation>
    <scope>NUCLEOTIDE SEQUENCE [LARGE SCALE GENOMIC DNA]</scope>
    <source>
        <strain evidence="2">NSG39</strain>
    </source>
</reference>
<proteinExistence type="predicted"/>